<keyword evidence="3" id="KW-0813">Transport</keyword>
<reference evidence="11 12" key="1">
    <citation type="journal article" date="2023" name="Insect Mol. Biol.">
        <title>Genome sequencing provides insights into the evolution of gene families encoding plant cell wall-degrading enzymes in longhorned beetles.</title>
        <authorList>
            <person name="Shin N.R."/>
            <person name="Okamura Y."/>
            <person name="Kirsch R."/>
            <person name="Pauchet Y."/>
        </authorList>
    </citation>
    <scope>NUCLEOTIDE SEQUENCE [LARGE SCALE GENOMIC DNA]</scope>
    <source>
        <strain evidence="11">EAD_L_NR</strain>
    </source>
</reference>
<dbReference type="InterPro" id="IPR006667">
    <property type="entry name" value="SLC41_membr_dom"/>
</dbReference>
<keyword evidence="6 9" id="KW-1133">Transmembrane helix</keyword>
<dbReference type="AlphaFoldDB" id="A0AAV8VES5"/>
<protein>
    <recommendedName>
        <fullName evidence="10">SLC41A/MgtE integral membrane domain-containing protein</fullName>
    </recommendedName>
</protein>
<evidence type="ECO:0000256" key="5">
    <source>
        <dbReference type="ARBA" id="ARBA00022842"/>
    </source>
</evidence>
<name>A0AAV8VES5_9CUCU</name>
<keyword evidence="12" id="KW-1185">Reference proteome</keyword>
<comment type="subcellular location">
    <subcellularLocation>
        <location evidence="1">Membrane</location>
        <topology evidence="1">Multi-pass membrane protein</topology>
    </subcellularLocation>
</comment>
<evidence type="ECO:0000256" key="9">
    <source>
        <dbReference type="SAM" id="Phobius"/>
    </source>
</evidence>
<evidence type="ECO:0000256" key="3">
    <source>
        <dbReference type="ARBA" id="ARBA00022448"/>
    </source>
</evidence>
<dbReference type="Pfam" id="PF01769">
    <property type="entry name" value="MgtE"/>
    <property type="match status" value="1"/>
</dbReference>
<feature type="transmembrane region" description="Helical" evidence="9">
    <location>
        <begin position="99"/>
        <end position="122"/>
    </location>
</feature>
<dbReference type="PANTHER" id="PTHR16228:SF26">
    <property type="entry name" value="SOLUTE CARRIER FAMILY 41 MEMBER 1-LIKE PROTEIN"/>
    <property type="match status" value="1"/>
</dbReference>
<keyword evidence="7" id="KW-0406">Ion transport</keyword>
<dbReference type="InterPro" id="IPR045349">
    <property type="entry name" value="SLC41A1-3"/>
</dbReference>
<evidence type="ECO:0000256" key="4">
    <source>
        <dbReference type="ARBA" id="ARBA00022692"/>
    </source>
</evidence>
<evidence type="ECO:0000313" key="12">
    <source>
        <dbReference type="Proteomes" id="UP001159042"/>
    </source>
</evidence>
<evidence type="ECO:0000313" key="11">
    <source>
        <dbReference type="EMBL" id="KAJ8912440.1"/>
    </source>
</evidence>
<accession>A0AAV8VES5</accession>
<evidence type="ECO:0000256" key="7">
    <source>
        <dbReference type="ARBA" id="ARBA00023065"/>
    </source>
</evidence>
<dbReference type="EMBL" id="JANEYG010000130">
    <property type="protein sequence ID" value="KAJ8912440.1"/>
    <property type="molecule type" value="Genomic_DNA"/>
</dbReference>
<dbReference type="SUPFAM" id="SSF161093">
    <property type="entry name" value="MgtE membrane domain-like"/>
    <property type="match status" value="1"/>
</dbReference>
<evidence type="ECO:0000256" key="2">
    <source>
        <dbReference type="ARBA" id="ARBA00009749"/>
    </source>
</evidence>
<comment type="similarity">
    <text evidence="2">Belongs to the SLC41A transporter family.</text>
</comment>
<dbReference type="Gene3D" id="1.10.357.20">
    <property type="entry name" value="SLC41 divalent cation transporters, integral membrane domain"/>
    <property type="match status" value="1"/>
</dbReference>
<dbReference type="GO" id="GO:0005886">
    <property type="term" value="C:plasma membrane"/>
    <property type="evidence" value="ECO:0007669"/>
    <property type="project" value="TreeGrafter"/>
</dbReference>
<dbReference type="Proteomes" id="UP001159042">
    <property type="component" value="Unassembled WGS sequence"/>
</dbReference>
<gene>
    <name evidence="11" type="ORF">NQ315_006107</name>
</gene>
<dbReference type="InterPro" id="IPR036739">
    <property type="entry name" value="SLC41_membr_dom_sf"/>
</dbReference>
<keyword evidence="4 9" id="KW-0812">Transmembrane</keyword>
<feature type="domain" description="SLC41A/MgtE integral membrane" evidence="10">
    <location>
        <begin position="27"/>
        <end position="117"/>
    </location>
</feature>
<organism evidence="11 12">
    <name type="scientific">Exocentrus adspersus</name>
    <dbReference type="NCBI Taxonomy" id="1586481"/>
    <lineage>
        <taxon>Eukaryota</taxon>
        <taxon>Metazoa</taxon>
        <taxon>Ecdysozoa</taxon>
        <taxon>Arthropoda</taxon>
        <taxon>Hexapoda</taxon>
        <taxon>Insecta</taxon>
        <taxon>Pterygota</taxon>
        <taxon>Neoptera</taxon>
        <taxon>Endopterygota</taxon>
        <taxon>Coleoptera</taxon>
        <taxon>Polyphaga</taxon>
        <taxon>Cucujiformia</taxon>
        <taxon>Chrysomeloidea</taxon>
        <taxon>Cerambycidae</taxon>
        <taxon>Lamiinae</taxon>
        <taxon>Acanthocinini</taxon>
        <taxon>Exocentrus</taxon>
    </lineage>
</organism>
<evidence type="ECO:0000256" key="8">
    <source>
        <dbReference type="ARBA" id="ARBA00023136"/>
    </source>
</evidence>
<keyword evidence="8 9" id="KW-0472">Membrane</keyword>
<sequence length="133" mass="14737">MSLLFPPSGSQKGMVVDKISLLVMHSAQTARILIVMSVLGHLIFVFAADFIYNGAVAVTVVFVITYLAVGLIQLMLLLYMAHIMIHLMWMLKMDPDSSAIPYLTALGDLLGSSLLLLAFMLLRSINYEYQPLM</sequence>
<dbReference type="GO" id="GO:0008324">
    <property type="term" value="F:monoatomic cation transmembrane transporter activity"/>
    <property type="evidence" value="ECO:0007669"/>
    <property type="project" value="InterPro"/>
</dbReference>
<comment type="caution">
    <text evidence="11">The sequence shown here is derived from an EMBL/GenBank/DDBJ whole genome shotgun (WGS) entry which is preliminary data.</text>
</comment>
<keyword evidence="5" id="KW-0460">Magnesium</keyword>
<proteinExistence type="inferred from homology"/>
<evidence type="ECO:0000256" key="1">
    <source>
        <dbReference type="ARBA" id="ARBA00004141"/>
    </source>
</evidence>
<evidence type="ECO:0000256" key="6">
    <source>
        <dbReference type="ARBA" id="ARBA00022989"/>
    </source>
</evidence>
<evidence type="ECO:0000259" key="10">
    <source>
        <dbReference type="Pfam" id="PF01769"/>
    </source>
</evidence>
<dbReference type="PANTHER" id="PTHR16228">
    <property type="entry name" value="DIVALENT CATION TRANSPORTER SOLUTE CARRIER FAMILY 41"/>
    <property type="match status" value="1"/>
</dbReference>